<comment type="caution">
    <text evidence="2">The sequence shown here is derived from an EMBL/GenBank/DDBJ whole genome shotgun (WGS) entry which is preliminary data.</text>
</comment>
<dbReference type="PANTHER" id="PTHR45642:SF52">
    <property type="entry name" value="GDSL-LIKE LIPASE_ACYLHYDROLASE"/>
    <property type="match status" value="1"/>
</dbReference>
<organism evidence="2 3">
    <name type="scientific">Lupinus luteus</name>
    <name type="common">European yellow lupine</name>
    <dbReference type="NCBI Taxonomy" id="3873"/>
    <lineage>
        <taxon>Eukaryota</taxon>
        <taxon>Viridiplantae</taxon>
        <taxon>Streptophyta</taxon>
        <taxon>Embryophyta</taxon>
        <taxon>Tracheophyta</taxon>
        <taxon>Spermatophyta</taxon>
        <taxon>Magnoliopsida</taxon>
        <taxon>eudicotyledons</taxon>
        <taxon>Gunneridae</taxon>
        <taxon>Pentapetalae</taxon>
        <taxon>rosids</taxon>
        <taxon>fabids</taxon>
        <taxon>Fabales</taxon>
        <taxon>Fabaceae</taxon>
        <taxon>Papilionoideae</taxon>
        <taxon>50 kb inversion clade</taxon>
        <taxon>genistoids sensu lato</taxon>
        <taxon>core genistoids</taxon>
        <taxon>Genisteae</taxon>
        <taxon>Lupinus</taxon>
    </lineage>
</organism>
<accession>A0AAV1Y3W9</accession>
<dbReference type="PANTHER" id="PTHR45642">
    <property type="entry name" value="GDSL ESTERASE/LIPASE EXL3"/>
    <property type="match status" value="1"/>
</dbReference>
<name>A0AAV1Y3W9_LUPLU</name>
<dbReference type="InterPro" id="IPR036514">
    <property type="entry name" value="SGNH_hydro_sf"/>
</dbReference>
<dbReference type="Pfam" id="PF00657">
    <property type="entry name" value="Lipase_GDSL"/>
    <property type="match status" value="1"/>
</dbReference>
<evidence type="ECO:0000313" key="3">
    <source>
        <dbReference type="Proteomes" id="UP001497480"/>
    </source>
</evidence>
<evidence type="ECO:0008006" key="4">
    <source>
        <dbReference type="Google" id="ProtNLM"/>
    </source>
</evidence>
<reference evidence="2 3" key="1">
    <citation type="submission" date="2024-03" db="EMBL/GenBank/DDBJ databases">
        <authorList>
            <person name="Martinez-Hernandez J."/>
        </authorList>
    </citation>
    <scope>NUCLEOTIDE SEQUENCE [LARGE SCALE GENOMIC DNA]</scope>
</reference>
<dbReference type="Proteomes" id="UP001497480">
    <property type="component" value="Unassembled WGS sequence"/>
</dbReference>
<keyword evidence="3" id="KW-1185">Reference proteome</keyword>
<dbReference type="SUPFAM" id="SSF52266">
    <property type="entry name" value="SGNH hydrolase"/>
    <property type="match status" value="1"/>
</dbReference>
<dbReference type="GO" id="GO:0005576">
    <property type="term" value="C:extracellular region"/>
    <property type="evidence" value="ECO:0007669"/>
    <property type="project" value="TreeGrafter"/>
</dbReference>
<protein>
    <recommendedName>
        <fullName evidence="4">GDSL esterase/lipase</fullName>
    </recommendedName>
</protein>
<proteinExistence type="inferred from homology"/>
<gene>
    <name evidence="2" type="ORF">LLUT_LOCUS29744</name>
</gene>
<dbReference type="EMBL" id="CAXHTB010000021">
    <property type="protein sequence ID" value="CAL0328684.1"/>
    <property type="molecule type" value="Genomic_DNA"/>
</dbReference>
<comment type="similarity">
    <text evidence="1">Belongs to the 'GDSL' lipolytic enzyme family.</text>
</comment>
<dbReference type="InterPro" id="IPR001087">
    <property type="entry name" value="GDSL"/>
</dbReference>
<evidence type="ECO:0000313" key="2">
    <source>
        <dbReference type="EMBL" id="CAL0328684.1"/>
    </source>
</evidence>
<dbReference type="InterPro" id="IPR050592">
    <property type="entry name" value="GDSL_lipolytic_enzyme"/>
</dbReference>
<dbReference type="GO" id="GO:0016788">
    <property type="term" value="F:hydrolase activity, acting on ester bonds"/>
    <property type="evidence" value="ECO:0007669"/>
    <property type="project" value="InterPro"/>
</dbReference>
<dbReference type="AlphaFoldDB" id="A0AAV1Y3W9"/>
<dbReference type="Gene3D" id="3.40.50.1110">
    <property type="entry name" value="SGNH hydrolase"/>
    <property type="match status" value="1"/>
</dbReference>
<evidence type="ECO:0000256" key="1">
    <source>
        <dbReference type="ARBA" id="ARBA00008668"/>
    </source>
</evidence>
<sequence>MIYLAEALGIKDTLPAYNNPTLDAQELPTGVCFASGGSGLDTLTSSYMEVISISDQIEMFKEYIGKLTENVGQQKASEIISNSLVILSAGNNDIAITYSQGRRPMYFPAYSNFLVDWTSSFLKELYALGVRHVWAFTTLTLGCLPGGRASVGGVQCNEAVNELAVEFNGMLENYITSIKTTTPDYDVQYVDVYNPLRNIISSASQSGFTNTMNGCCGGEAIASGELCTSLTGQCVNSSTYVFWDFAHPTLRAYEIIVSDIIQKHV</sequence>